<evidence type="ECO:0000256" key="4">
    <source>
        <dbReference type="ARBA" id="ARBA00022723"/>
    </source>
</evidence>
<dbReference type="PROSITE" id="PS00086">
    <property type="entry name" value="CYTOCHROME_P450"/>
    <property type="match status" value="1"/>
</dbReference>
<evidence type="ECO:0000313" key="11">
    <source>
        <dbReference type="Proteomes" id="UP000007148"/>
    </source>
</evidence>
<evidence type="ECO:0000256" key="7">
    <source>
        <dbReference type="ARBA" id="ARBA00023033"/>
    </source>
</evidence>
<keyword evidence="11" id="KW-1185">Reference proteome</keyword>
<dbReference type="PRINTS" id="PR00385">
    <property type="entry name" value="P450"/>
</dbReference>
<sequence>MHWRVRFLLHLARTLILPPLTVLAVVWRFHLNFSVAQLVLASLSAIVLTVQLRARWTRYSDQLKAYNLNSRTIPIARGKWPGNLDLLLRLMQTPRKAYVGERIYELFEEYKTDTINLRPLGMDLIITRDNAIVKEILATNFAGWHKGWKSRERLFDFFGRGIFAVDADEWRAHRAMTKPYLSKERTADVDTFWRYGTKLDVPVLDVQDLVSRFTMDTIFQVMLGECSGTLRGHLPRAGHAQLGAMGSAHEASTGDPFDAFITAFGRAQLLVAQRTVRGQLWPLWELFDNKMAKEMRIVNAFLDPLVEAAQKKKALDSEDLERLEFREQSLLDELVRSIDDPVVVRDELFNIILAGRDSMGSLLTFTIYLLSRHPGSYPPQTRFMMAYIDYPIPVEVEAKLRTEILEVCGDTEAPPTYTMLKKLKYMRAILNETLRLFPPVPLNHRTSVHDCTVPVMNGGLDVDNRPFFVPAGTQISYSSLLIQRSETLWGPTAEEFRPERWLDPKEAARYHTNFQFIPFNAGPRICLGLNLAYNQVSFLLALIVPRFKFHLAPEYQPLGSAPLPEWQEEIPNVKQMKRVKEERIWPLSSITLYSKGGLWMRVESLED</sequence>
<dbReference type="PANTHER" id="PTHR24287">
    <property type="entry name" value="P450, PUTATIVE (EUROFUNG)-RELATED"/>
    <property type="match status" value="1"/>
</dbReference>
<dbReference type="Proteomes" id="UP000007148">
    <property type="component" value="Unassembled WGS sequence"/>
</dbReference>
<dbReference type="GO" id="GO:0005506">
    <property type="term" value="F:iron ion binding"/>
    <property type="evidence" value="ECO:0007669"/>
    <property type="project" value="InterPro"/>
</dbReference>
<evidence type="ECO:0000256" key="1">
    <source>
        <dbReference type="ARBA" id="ARBA00001971"/>
    </source>
</evidence>
<keyword evidence="3 8" id="KW-0349">Heme</keyword>
<protein>
    <submittedName>
        <fullName evidence="10">Related to n-alkane-inducible cytochrome P450</fullName>
    </submittedName>
</protein>
<keyword evidence="6 8" id="KW-0408">Iron</keyword>
<name>G4TGA5_SERID</name>
<evidence type="ECO:0000256" key="5">
    <source>
        <dbReference type="ARBA" id="ARBA00023002"/>
    </source>
</evidence>
<dbReference type="PRINTS" id="PR00463">
    <property type="entry name" value="EP450I"/>
</dbReference>
<accession>G4TGA5</accession>
<evidence type="ECO:0000256" key="8">
    <source>
        <dbReference type="PIRSR" id="PIRSR602401-1"/>
    </source>
</evidence>
<feature type="binding site" description="axial binding residue" evidence="8">
    <location>
        <position position="526"/>
    </location>
    <ligand>
        <name>heme</name>
        <dbReference type="ChEBI" id="CHEBI:30413"/>
    </ligand>
    <ligandPart>
        <name>Fe</name>
        <dbReference type="ChEBI" id="CHEBI:18248"/>
    </ligandPart>
</feature>
<dbReference type="InterPro" id="IPR001128">
    <property type="entry name" value="Cyt_P450"/>
</dbReference>
<dbReference type="Pfam" id="PF00067">
    <property type="entry name" value="p450"/>
    <property type="match status" value="2"/>
</dbReference>
<keyword evidence="5 9" id="KW-0560">Oxidoreductase</keyword>
<organism evidence="10 11">
    <name type="scientific">Serendipita indica (strain DSM 11827)</name>
    <name type="common">Root endophyte fungus</name>
    <name type="synonym">Piriformospora indica</name>
    <dbReference type="NCBI Taxonomy" id="1109443"/>
    <lineage>
        <taxon>Eukaryota</taxon>
        <taxon>Fungi</taxon>
        <taxon>Dikarya</taxon>
        <taxon>Basidiomycota</taxon>
        <taxon>Agaricomycotina</taxon>
        <taxon>Agaricomycetes</taxon>
        <taxon>Sebacinales</taxon>
        <taxon>Serendipitaceae</taxon>
        <taxon>Serendipita</taxon>
    </lineage>
</organism>
<dbReference type="InterPro" id="IPR002401">
    <property type="entry name" value="Cyt_P450_E_grp-I"/>
</dbReference>
<evidence type="ECO:0000256" key="2">
    <source>
        <dbReference type="ARBA" id="ARBA00010617"/>
    </source>
</evidence>
<dbReference type="Gene3D" id="1.10.630.10">
    <property type="entry name" value="Cytochrome P450"/>
    <property type="match status" value="1"/>
</dbReference>
<dbReference type="OMA" id="PIFTEYP"/>
<keyword evidence="4 8" id="KW-0479">Metal-binding</keyword>
<dbReference type="InParanoid" id="G4TGA5"/>
<dbReference type="GO" id="GO:0004497">
    <property type="term" value="F:monooxygenase activity"/>
    <property type="evidence" value="ECO:0007669"/>
    <property type="project" value="UniProtKB-KW"/>
</dbReference>
<dbReference type="GO" id="GO:0020037">
    <property type="term" value="F:heme binding"/>
    <property type="evidence" value="ECO:0007669"/>
    <property type="project" value="InterPro"/>
</dbReference>
<dbReference type="InterPro" id="IPR047146">
    <property type="entry name" value="Cyt_P450_E_CYP52_fungi"/>
</dbReference>
<dbReference type="SUPFAM" id="SSF48264">
    <property type="entry name" value="Cytochrome P450"/>
    <property type="match status" value="1"/>
</dbReference>
<dbReference type="EMBL" id="CAFZ01000080">
    <property type="protein sequence ID" value="CCA70371.1"/>
    <property type="molecule type" value="Genomic_DNA"/>
</dbReference>
<evidence type="ECO:0000313" key="10">
    <source>
        <dbReference type="EMBL" id="CCA70371.1"/>
    </source>
</evidence>
<dbReference type="eggNOG" id="KOG0157">
    <property type="taxonomic scope" value="Eukaryota"/>
</dbReference>
<keyword evidence="7 9" id="KW-0503">Monooxygenase</keyword>
<dbReference type="HOGENOM" id="CLU_001570_27_0_1"/>
<comment type="cofactor">
    <cofactor evidence="1 8">
        <name>heme</name>
        <dbReference type="ChEBI" id="CHEBI:30413"/>
    </cofactor>
</comment>
<dbReference type="InterPro" id="IPR017972">
    <property type="entry name" value="Cyt_P450_CS"/>
</dbReference>
<dbReference type="GO" id="GO:0016705">
    <property type="term" value="F:oxidoreductase activity, acting on paired donors, with incorporation or reduction of molecular oxygen"/>
    <property type="evidence" value="ECO:0007669"/>
    <property type="project" value="InterPro"/>
</dbReference>
<dbReference type="InterPro" id="IPR036396">
    <property type="entry name" value="Cyt_P450_sf"/>
</dbReference>
<dbReference type="STRING" id="1109443.G4TGA5"/>
<evidence type="ECO:0000256" key="9">
    <source>
        <dbReference type="RuleBase" id="RU000461"/>
    </source>
</evidence>
<dbReference type="OrthoDB" id="1470350at2759"/>
<evidence type="ECO:0000256" key="6">
    <source>
        <dbReference type="ARBA" id="ARBA00023004"/>
    </source>
</evidence>
<dbReference type="AlphaFoldDB" id="G4TGA5"/>
<proteinExistence type="inferred from homology"/>
<dbReference type="PANTHER" id="PTHR24287:SF1">
    <property type="entry name" value="P450, PUTATIVE (EUROFUNG)-RELATED"/>
    <property type="match status" value="1"/>
</dbReference>
<gene>
    <name evidence="10" type="ORF">PIIN_04310</name>
</gene>
<comment type="caution">
    <text evidence="10">The sequence shown here is derived from an EMBL/GenBank/DDBJ whole genome shotgun (WGS) entry which is preliminary data.</text>
</comment>
<comment type="similarity">
    <text evidence="2 9">Belongs to the cytochrome P450 family.</text>
</comment>
<evidence type="ECO:0000256" key="3">
    <source>
        <dbReference type="ARBA" id="ARBA00022617"/>
    </source>
</evidence>
<reference evidence="10 11" key="1">
    <citation type="journal article" date="2011" name="PLoS Pathog.">
        <title>Endophytic Life Strategies Decoded by Genome and Transcriptome Analyses of the Mutualistic Root Symbiont Piriformospora indica.</title>
        <authorList>
            <person name="Zuccaro A."/>
            <person name="Lahrmann U."/>
            <person name="Guldener U."/>
            <person name="Langen G."/>
            <person name="Pfiffi S."/>
            <person name="Biedenkopf D."/>
            <person name="Wong P."/>
            <person name="Samans B."/>
            <person name="Grimm C."/>
            <person name="Basiewicz M."/>
            <person name="Murat C."/>
            <person name="Martin F."/>
            <person name="Kogel K.H."/>
        </authorList>
    </citation>
    <scope>NUCLEOTIDE SEQUENCE [LARGE SCALE GENOMIC DNA]</scope>
    <source>
        <strain evidence="10 11">DSM 11827</strain>
    </source>
</reference>